<sequence length="446" mass="49178">MCSERNSELDVVGIGFGPSNLALAIAVEEHNDAIRRDDTARRRALEARFFEKKAQFGWHPGMLLPGATMQVSFLKDLVTQRNTSSSYSFLNYLAEHDRLGHFINRQDFFPLRAEFHDYLRWAADRVGVPVEYGAEITSVGFSDGAFELTSAAGENVRTRNLVLGGGLRAKLPAGVVAGSRVFHNHHVLPNLTRLPPLTHRRFAVVGAGQSAAEVAAFLHETTDAEVHAVFSKYGYTPADDSPYANRIFDAEAVDEYFSAEPAWRDRLLQYHRSTNYSAVDPVLIEDLYRREYTERVSGDRRLFVHGATEVIDLDETDDTARLRVAHRTTGEELDLDCDAVVFATGFEPTPVAAMLGELAAHCAADQHGRPVLDRAYRLQTASEITGQIFVQGNSEHTHGLTSTLLSNVAIRSGEILDAIVRHGADEPITTAVPVGHSARGASILER</sequence>
<dbReference type="OrthoDB" id="7527071at2"/>
<protein>
    <recommendedName>
        <fullName evidence="5">L-lysine N6-monooxygenase MbtG</fullName>
        <ecNumber evidence="4">1.14.13.59</ecNumber>
    </recommendedName>
    <alternativeName>
        <fullName evidence="14">Lysine 6-N-hydroxylase</fullName>
    </alternativeName>
    <alternativeName>
        <fullName evidence="13">Lysine N6-hydroxylase</fullName>
    </alternativeName>
    <alternativeName>
        <fullName evidence="11">Lysine-N-oxygenase</fullName>
    </alternativeName>
    <alternativeName>
        <fullName evidence="12">Mycobactin synthase protein G</fullName>
    </alternativeName>
</protein>
<dbReference type="PANTHER" id="PTHR42802:SF1">
    <property type="entry name" value="L-ORNITHINE N(5)-MONOOXYGENASE"/>
    <property type="match status" value="1"/>
</dbReference>
<keyword evidence="6" id="KW-0285">Flavoprotein</keyword>
<dbReference type="Gene3D" id="3.50.50.60">
    <property type="entry name" value="FAD/NAD(P)-binding domain"/>
    <property type="match status" value="1"/>
</dbReference>
<dbReference type="InterPro" id="IPR036188">
    <property type="entry name" value="FAD/NAD-bd_sf"/>
</dbReference>
<keyword evidence="9" id="KW-0560">Oxidoreductase</keyword>
<organism evidence="16 17">
    <name type="scientific">Gordonia otitidis (strain DSM 44809 / CCUG 52243 / JCM 12355 / NBRC 100426 / IFM 10032)</name>
    <dbReference type="NCBI Taxonomy" id="1108044"/>
    <lineage>
        <taxon>Bacteria</taxon>
        <taxon>Bacillati</taxon>
        <taxon>Actinomycetota</taxon>
        <taxon>Actinomycetes</taxon>
        <taxon>Mycobacteriales</taxon>
        <taxon>Gordoniaceae</taxon>
        <taxon>Gordonia</taxon>
    </lineage>
</organism>
<evidence type="ECO:0000256" key="2">
    <source>
        <dbReference type="ARBA" id="ARBA00005102"/>
    </source>
</evidence>
<evidence type="ECO:0000256" key="4">
    <source>
        <dbReference type="ARBA" id="ARBA00013076"/>
    </source>
</evidence>
<reference evidence="16" key="1">
    <citation type="submission" date="2012-02" db="EMBL/GenBank/DDBJ databases">
        <title>Whole genome shotgun sequence of Gordonia otitidis NBRC 100426.</title>
        <authorList>
            <person name="Yoshida I."/>
            <person name="Hosoyama A."/>
            <person name="Tsuchikane K."/>
            <person name="Katsumata H."/>
            <person name="Yamazaki S."/>
            <person name="Fujita N."/>
        </authorList>
    </citation>
    <scope>NUCLEOTIDE SEQUENCE [LARGE SCALE GENOMIC DNA]</scope>
    <source>
        <strain evidence="16">NBRC 100426</strain>
    </source>
</reference>
<evidence type="ECO:0000256" key="12">
    <source>
        <dbReference type="ARBA" id="ARBA00031158"/>
    </source>
</evidence>
<dbReference type="EMBL" id="BAFB01000132">
    <property type="protein sequence ID" value="GAB35008.1"/>
    <property type="molecule type" value="Genomic_DNA"/>
</dbReference>
<evidence type="ECO:0000256" key="1">
    <source>
        <dbReference type="ARBA" id="ARBA00001974"/>
    </source>
</evidence>
<dbReference type="InterPro" id="IPR025700">
    <property type="entry name" value="Lys/Orn_oxygenase"/>
</dbReference>
<dbReference type="Pfam" id="PF13434">
    <property type="entry name" value="Lys_Orn_oxgnase"/>
    <property type="match status" value="1"/>
</dbReference>
<comment type="pathway">
    <text evidence="2">Siderophore biosynthesis; mycobactin biosynthesis.</text>
</comment>
<evidence type="ECO:0000256" key="13">
    <source>
        <dbReference type="ARBA" id="ARBA00032493"/>
    </source>
</evidence>
<gene>
    <name evidence="16" type="ORF">GOOTI_132_00090</name>
</gene>
<keyword evidence="7" id="KW-0274">FAD</keyword>
<evidence type="ECO:0000256" key="15">
    <source>
        <dbReference type="ARBA" id="ARBA00048407"/>
    </source>
</evidence>
<evidence type="ECO:0000256" key="14">
    <source>
        <dbReference type="ARBA" id="ARBA00032738"/>
    </source>
</evidence>
<dbReference type="Proteomes" id="UP000005038">
    <property type="component" value="Unassembled WGS sequence"/>
</dbReference>
<evidence type="ECO:0000256" key="6">
    <source>
        <dbReference type="ARBA" id="ARBA00022630"/>
    </source>
</evidence>
<comment type="catalytic activity">
    <reaction evidence="15">
        <text>L-lysine + NADPH + O2 = N(6)-hydroxy-L-lysine + NADP(+) + H2O</text>
        <dbReference type="Rhea" id="RHEA:23228"/>
        <dbReference type="ChEBI" id="CHEBI:15377"/>
        <dbReference type="ChEBI" id="CHEBI:15379"/>
        <dbReference type="ChEBI" id="CHEBI:32551"/>
        <dbReference type="ChEBI" id="CHEBI:57783"/>
        <dbReference type="ChEBI" id="CHEBI:57820"/>
        <dbReference type="ChEBI" id="CHEBI:58349"/>
        <dbReference type="EC" id="1.14.13.59"/>
    </reaction>
</comment>
<dbReference type="EC" id="1.14.13.59" evidence="4"/>
<evidence type="ECO:0000256" key="5">
    <source>
        <dbReference type="ARBA" id="ARBA00016406"/>
    </source>
</evidence>
<evidence type="ECO:0000256" key="7">
    <source>
        <dbReference type="ARBA" id="ARBA00022827"/>
    </source>
</evidence>
<keyword evidence="8" id="KW-0521">NADP</keyword>
<comment type="cofactor">
    <cofactor evidence="1">
        <name>FAD</name>
        <dbReference type="ChEBI" id="CHEBI:57692"/>
    </cofactor>
</comment>
<accession>H5TNF0</accession>
<dbReference type="SUPFAM" id="SSF51905">
    <property type="entry name" value="FAD/NAD(P)-binding domain"/>
    <property type="match status" value="2"/>
</dbReference>
<dbReference type="PANTHER" id="PTHR42802">
    <property type="entry name" value="MONOOXYGENASE"/>
    <property type="match status" value="1"/>
</dbReference>
<keyword evidence="17" id="KW-1185">Reference proteome</keyword>
<evidence type="ECO:0000256" key="8">
    <source>
        <dbReference type="ARBA" id="ARBA00022857"/>
    </source>
</evidence>
<evidence type="ECO:0000256" key="10">
    <source>
        <dbReference type="ARBA" id="ARBA00023033"/>
    </source>
</evidence>
<dbReference type="AlphaFoldDB" id="H5TNF0"/>
<evidence type="ECO:0000256" key="3">
    <source>
        <dbReference type="ARBA" id="ARBA00007588"/>
    </source>
</evidence>
<dbReference type="RefSeq" id="WP_007239234.1">
    <property type="nucleotide sequence ID" value="NZ_BAFB01000132.1"/>
</dbReference>
<comment type="similarity">
    <text evidence="3">Belongs to the lysine N(6)-hydroxylase/L-ornithine N(5)-oxygenase family.</text>
</comment>
<evidence type="ECO:0000313" key="17">
    <source>
        <dbReference type="Proteomes" id="UP000005038"/>
    </source>
</evidence>
<evidence type="ECO:0000256" key="11">
    <source>
        <dbReference type="ARBA" id="ARBA00029939"/>
    </source>
</evidence>
<keyword evidence="10" id="KW-0503">Monooxygenase</keyword>
<dbReference type="GO" id="GO:0047091">
    <property type="term" value="F:L-lysine 6-monooxygenase (NADPH) activity"/>
    <property type="evidence" value="ECO:0007669"/>
    <property type="project" value="UniProtKB-EC"/>
</dbReference>
<name>H5TNF0_GORO1</name>
<comment type="caution">
    <text evidence="16">The sequence shown here is derived from an EMBL/GenBank/DDBJ whole genome shotgun (WGS) entry which is preliminary data.</text>
</comment>
<proteinExistence type="inferred from homology"/>
<dbReference type="STRING" id="1108044.GOOTI_132_00090"/>
<evidence type="ECO:0000256" key="9">
    <source>
        <dbReference type="ARBA" id="ARBA00023002"/>
    </source>
</evidence>
<evidence type="ECO:0000313" key="16">
    <source>
        <dbReference type="EMBL" id="GAB35008.1"/>
    </source>
</evidence>